<gene>
    <name evidence="8" type="ORF">RRG08_041110</name>
</gene>
<keyword evidence="3" id="KW-0862">Zinc</keyword>
<feature type="region of interest" description="Disordered" evidence="6">
    <location>
        <begin position="148"/>
        <end position="169"/>
    </location>
</feature>
<keyword evidence="2 4" id="KW-0863">Zinc-finger</keyword>
<accession>A0AAE0XXT4</accession>
<keyword evidence="5" id="KW-0175">Coiled coil</keyword>
<evidence type="ECO:0000256" key="6">
    <source>
        <dbReference type="SAM" id="MobiDB-lite"/>
    </source>
</evidence>
<dbReference type="PROSITE" id="PS01358">
    <property type="entry name" value="ZF_RANBP2_1"/>
    <property type="match status" value="1"/>
</dbReference>
<feature type="region of interest" description="Disordered" evidence="6">
    <location>
        <begin position="201"/>
        <end position="223"/>
    </location>
</feature>
<dbReference type="PROSITE" id="PS50199">
    <property type="entry name" value="ZF_RANBP2_2"/>
    <property type="match status" value="1"/>
</dbReference>
<dbReference type="PANTHER" id="PTHR46253:SF1">
    <property type="entry name" value="TAB2"/>
    <property type="match status" value="1"/>
</dbReference>
<evidence type="ECO:0000256" key="3">
    <source>
        <dbReference type="ARBA" id="ARBA00022833"/>
    </source>
</evidence>
<dbReference type="Proteomes" id="UP001283361">
    <property type="component" value="Unassembled WGS sequence"/>
</dbReference>
<dbReference type="SUPFAM" id="SSF90209">
    <property type="entry name" value="Ran binding protein zinc finger-like"/>
    <property type="match status" value="1"/>
</dbReference>
<sequence>MVIARSIDFNFSMADDDFSALSSLKLQYPSVPSTVVLKVINKYGNDREKCKQALDLERNNYPPEEEETSAINTVSANNNNYNNAEICSEANSISSRPREMQVIHSSQTSNPNERHISTIQRAVGGNITQAADTKKPRVGQSMSWTVHSADRQTSSSSGASSQYVPAFPSTTPQTAPADFTPFMFAPAMNDIPQIDCNAHASRLQQTSSAASTSSNSPGEQRRPVKVINIPPGSLSGGSVSPAATVPNSRHHIRMHFGDTGGVCTVSGPPSNFHSNQTVQNVNPHYRTELHTEATVPQSVHSSSIFVNTSNPNLSPLQAKPVASGHIADGRRAINPPLSLNTSACDNQKPSGHNGIFPPNELLSFPVQASSPGTVNSKPMFVEIKRDTFQLQEDLNNSNQHPYFVNTIGASVPQSSGYVSHPMLSFNPMGPHGFLPHYNPDFTSPSGYTANQSADQFTPQQQFNYTGHHMNPYQSSMNSAVNQNPYPPFNTLYNFSGGPMGVVGQVPQFGYNTHCQTGQSTSLSRVSMLSSSRSNSQESEHSSGAELDPRIAFSTSRVSSHSSPSSDKSCPSLERVDQRPRTGSVQDEVDERDGYVRALLQHQKSRWQKMSEENVKFRDILNNLRKEVSEMEKSKTGSSRVNSFPSADDIARLCENNRSLQTDIQMYMNELEMYKQGQVPINEMNPLAQQNFFENMPTGQQDPIYSRTPGSHRAVPPPRPPPPIPARQRSTEPPTPHTPSGMRHFSTSSSINDIYRVPPVPPPQPTVNSGESEEGEHWSCKACTFSNFPALKECEICGLLRDPPSSIAGSSIFSSPVTYVSERPPALPPHQPLTTLPPRLAQSLIGGQRHRSNSPSPADLAGRHHHTGS</sequence>
<evidence type="ECO:0000313" key="9">
    <source>
        <dbReference type="Proteomes" id="UP001283361"/>
    </source>
</evidence>
<evidence type="ECO:0000256" key="1">
    <source>
        <dbReference type="ARBA" id="ARBA00022723"/>
    </source>
</evidence>
<evidence type="ECO:0000256" key="2">
    <source>
        <dbReference type="ARBA" id="ARBA00022771"/>
    </source>
</evidence>
<dbReference type="InterPro" id="IPR036443">
    <property type="entry name" value="Znf_RanBP2_sf"/>
</dbReference>
<feature type="compositionally biased region" description="Pro residues" evidence="6">
    <location>
        <begin position="714"/>
        <end position="724"/>
    </location>
</feature>
<feature type="region of interest" description="Disordered" evidence="6">
    <location>
        <begin position="821"/>
        <end position="868"/>
    </location>
</feature>
<keyword evidence="9" id="KW-1185">Reference proteome</keyword>
<proteinExistence type="predicted"/>
<dbReference type="Gene3D" id="1.10.8.10">
    <property type="entry name" value="DNA helicase RuvA subunit, C-terminal domain"/>
    <property type="match status" value="1"/>
</dbReference>
<dbReference type="AlphaFoldDB" id="A0AAE0XXT4"/>
<feature type="compositionally biased region" description="Polar residues" evidence="6">
    <location>
        <begin position="693"/>
        <end position="702"/>
    </location>
</feature>
<reference evidence="8" key="1">
    <citation type="journal article" date="2023" name="G3 (Bethesda)">
        <title>A reference genome for the long-term kleptoplast-retaining sea slug Elysia crispata morphotype clarki.</title>
        <authorList>
            <person name="Eastman K.E."/>
            <person name="Pendleton A.L."/>
            <person name="Shaikh M.A."/>
            <person name="Suttiyut T."/>
            <person name="Ogas R."/>
            <person name="Tomko P."/>
            <person name="Gavelis G."/>
            <person name="Widhalm J.R."/>
            <person name="Wisecaver J.H."/>
        </authorList>
    </citation>
    <scope>NUCLEOTIDE SEQUENCE</scope>
    <source>
        <strain evidence="8">ECLA1</strain>
    </source>
</reference>
<keyword evidence="1" id="KW-0479">Metal-binding</keyword>
<feature type="compositionally biased region" description="Low complexity" evidence="6">
    <location>
        <begin position="553"/>
        <end position="571"/>
    </location>
</feature>
<feature type="compositionally biased region" description="Low complexity" evidence="6">
    <location>
        <begin position="206"/>
        <end position="216"/>
    </location>
</feature>
<evidence type="ECO:0000256" key="4">
    <source>
        <dbReference type="PROSITE-ProRule" id="PRU00322"/>
    </source>
</evidence>
<feature type="compositionally biased region" description="Low complexity" evidence="6">
    <location>
        <begin position="521"/>
        <end position="536"/>
    </location>
</feature>
<feature type="domain" description="RanBP2-type" evidence="7">
    <location>
        <begin position="772"/>
        <end position="802"/>
    </location>
</feature>
<protein>
    <recommendedName>
        <fullName evidence="7">RanBP2-type domain-containing protein</fullName>
    </recommendedName>
</protein>
<feature type="region of interest" description="Disordered" evidence="6">
    <location>
        <begin position="693"/>
        <end position="772"/>
    </location>
</feature>
<organism evidence="8 9">
    <name type="scientific">Elysia crispata</name>
    <name type="common">lettuce slug</name>
    <dbReference type="NCBI Taxonomy" id="231223"/>
    <lineage>
        <taxon>Eukaryota</taxon>
        <taxon>Metazoa</taxon>
        <taxon>Spiralia</taxon>
        <taxon>Lophotrochozoa</taxon>
        <taxon>Mollusca</taxon>
        <taxon>Gastropoda</taxon>
        <taxon>Heterobranchia</taxon>
        <taxon>Euthyneura</taxon>
        <taxon>Panpulmonata</taxon>
        <taxon>Sacoglossa</taxon>
        <taxon>Placobranchoidea</taxon>
        <taxon>Plakobranchidae</taxon>
        <taxon>Elysia</taxon>
    </lineage>
</organism>
<dbReference type="SMART" id="SM00547">
    <property type="entry name" value="ZnF_RBZ"/>
    <property type="match status" value="1"/>
</dbReference>
<dbReference type="GO" id="GO:0008270">
    <property type="term" value="F:zinc ion binding"/>
    <property type="evidence" value="ECO:0007669"/>
    <property type="project" value="UniProtKB-KW"/>
</dbReference>
<feature type="region of interest" description="Disordered" evidence="6">
    <location>
        <begin position="521"/>
        <end position="589"/>
    </location>
</feature>
<comment type="caution">
    <text evidence="8">The sequence shown here is derived from an EMBL/GenBank/DDBJ whole genome shotgun (WGS) entry which is preliminary data.</text>
</comment>
<dbReference type="Gene3D" id="2.30.30.380">
    <property type="entry name" value="Zn-finger domain of Sec23/24"/>
    <property type="match status" value="1"/>
</dbReference>
<evidence type="ECO:0000259" key="7">
    <source>
        <dbReference type="PROSITE" id="PS50199"/>
    </source>
</evidence>
<evidence type="ECO:0000256" key="5">
    <source>
        <dbReference type="SAM" id="Coils"/>
    </source>
</evidence>
<name>A0AAE0XXT4_9GAST</name>
<evidence type="ECO:0000313" key="8">
    <source>
        <dbReference type="EMBL" id="KAK3724626.1"/>
    </source>
</evidence>
<dbReference type="InterPro" id="IPR001876">
    <property type="entry name" value="Znf_RanBP2"/>
</dbReference>
<dbReference type="EMBL" id="JAWDGP010007341">
    <property type="protein sequence ID" value="KAK3724626.1"/>
    <property type="molecule type" value="Genomic_DNA"/>
</dbReference>
<dbReference type="PANTHER" id="PTHR46253">
    <property type="entry name" value="TGF-BETA-ACTIVATED KINASE 1 AND MAP3K7-BINDING PROTEIN TAB"/>
    <property type="match status" value="1"/>
</dbReference>
<feature type="coiled-coil region" evidence="5">
    <location>
        <begin position="613"/>
        <end position="669"/>
    </location>
</feature>
<feature type="compositionally biased region" description="Basic and acidic residues" evidence="6">
    <location>
        <begin position="537"/>
        <end position="548"/>
    </location>
</feature>